<keyword evidence="1" id="KW-0479">Metal-binding</keyword>
<dbReference type="InterPro" id="IPR051682">
    <property type="entry name" value="Mito_Persulfide_Diox"/>
</dbReference>
<dbReference type="EMBL" id="WJIE01000001">
    <property type="protein sequence ID" value="MRG91158.1"/>
    <property type="molecule type" value="Genomic_DNA"/>
</dbReference>
<evidence type="ECO:0000259" key="2">
    <source>
        <dbReference type="SMART" id="SM00849"/>
    </source>
</evidence>
<dbReference type="SMART" id="SM00849">
    <property type="entry name" value="Lactamase_B"/>
    <property type="match status" value="1"/>
</dbReference>
<dbReference type="Proteomes" id="UP000440224">
    <property type="component" value="Unassembled WGS sequence"/>
</dbReference>
<dbReference type="InterPro" id="IPR044528">
    <property type="entry name" value="POD-like_MBL-fold"/>
</dbReference>
<keyword evidence="3" id="KW-0378">Hydrolase</keyword>
<evidence type="ECO:0000256" key="1">
    <source>
        <dbReference type="ARBA" id="ARBA00022723"/>
    </source>
</evidence>
<dbReference type="InterPro" id="IPR036866">
    <property type="entry name" value="RibonucZ/Hydroxyglut_hydro"/>
</dbReference>
<reference evidence="3 4" key="1">
    <citation type="submission" date="2019-10" db="EMBL/GenBank/DDBJ databases">
        <title>A soil myxobacterium in the family Polyangiaceae.</title>
        <authorList>
            <person name="Li Y."/>
            <person name="Wang J."/>
        </authorList>
    </citation>
    <scope>NUCLEOTIDE SEQUENCE [LARGE SCALE GENOMIC DNA]</scope>
    <source>
        <strain evidence="3 4">DSM 14734</strain>
    </source>
</reference>
<organism evidence="3 4">
    <name type="scientific">Polyangium spumosum</name>
    <dbReference type="NCBI Taxonomy" id="889282"/>
    <lineage>
        <taxon>Bacteria</taxon>
        <taxon>Pseudomonadati</taxon>
        <taxon>Myxococcota</taxon>
        <taxon>Polyangia</taxon>
        <taxon>Polyangiales</taxon>
        <taxon>Polyangiaceae</taxon>
        <taxon>Polyangium</taxon>
    </lineage>
</organism>
<proteinExistence type="predicted"/>
<dbReference type="OrthoDB" id="9784009at2"/>
<comment type="caution">
    <text evidence="3">The sequence shown here is derived from an EMBL/GenBank/DDBJ whole genome shotgun (WGS) entry which is preliminary data.</text>
</comment>
<gene>
    <name evidence="3" type="ORF">GF068_04375</name>
</gene>
<dbReference type="PANTHER" id="PTHR43084">
    <property type="entry name" value="PERSULFIDE DIOXYGENASE ETHE1"/>
    <property type="match status" value="1"/>
</dbReference>
<evidence type="ECO:0000313" key="4">
    <source>
        <dbReference type="Proteomes" id="UP000440224"/>
    </source>
</evidence>
<accession>A0A6N7PGK4</accession>
<feature type="domain" description="Metallo-beta-lactamase" evidence="2">
    <location>
        <begin position="20"/>
        <end position="211"/>
    </location>
</feature>
<dbReference type="PANTHER" id="PTHR43084:SF1">
    <property type="entry name" value="PERSULFIDE DIOXYGENASE ETHE1, MITOCHONDRIAL"/>
    <property type="match status" value="1"/>
</dbReference>
<dbReference type="AlphaFoldDB" id="A0A6N7PGK4"/>
<dbReference type="CDD" id="cd07724">
    <property type="entry name" value="POD-like_MBL-fold"/>
    <property type="match status" value="1"/>
</dbReference>
<keyword evidence="4" id="KW-1185">Reference proteome</keyword>
<dbReference type="InterPro" id="IPR001279">
    <property type="entry name" value="Metallo-B-lactamas"/>
</dbReference>
<dbReference type="GO" id="GO:0046872">
    <property type="term" value="F:metal ion binding"/>
    <property type="evidence" value="ECO:0007669"/>
    <property type="project" value="UniProtKB-KW"/>
</dbReference>
<dbReference type="SUPFAM" id="SSF56281">
    <property type="entry name" value="Metallo-hydrolase/oxidoreductase"/>
    <property type="match status" value="1"/>
</dbReference>
<dbReference type="Pfam" id="PF00753">
    <property type="entry name" value="Lactamase_B"/>
    <property type="match status" value="1"/>
</dbReference>
<evidence type="ECO:0000313" key="3">
    <source>
        <dbReference type="EMBL" id="MRG91158.1"/>
    </source>
</evidence>
<sequence>MLVRPDIMFHVEPFYDPATFTLTYVVFDPDSKDAVVIDSVLDYEPQSSTVSTASVEKVATFLEDNRLRIHWILETHAHADHLTATPWLKKRFGGRTAIGEGIREVQATFKTVFDMPPTFRTDGSQFDVLLADGQVIEAGTLKIKTISTPGHTPGCVSYLIGDAVFTGDALFIEDYGTGRCDFPRGSADALYTSIHEKLYALPDETRVFVGHDYLPGGRPLRVSTTIGRSKKENVQLRAATTREDFVALRNSRDATLAAPRLLWQSVQVNIDAGHLPAEHDNGVRYLRIPLNLKRPVDDDGTRRETRGS</sequence>
<name>A0A6N7PGK4_9BACT</name>
<dbReference type="GO" id="GO:0050313">
    <property type="term" value="F:sulfur dioxygenase activity"/>
    <property type="evidence" value="ECO:0007669"/>
    <property type="project" value="InterPro"/>
</dbReference>
<dbReference type="GO" id="GO:0016787">
    <property type="term" value="F:hydrolase activity"/>
    <property type="evidence" value="ECO:0007669"/>
    <property type="project" value="UniProtKB-KW"/>
</dbReference>
<protein>
    <submittedName>
        <fullName evidence="3">MBL fold metallo-hydrolase</fullName>
    </submittedName>
</protein>
<dbReference type="GO" id="GO:0070813">
    <property type="term" value="P:hydrogen sulfide metabolic process"/>
    <property type="evidence" value="ECO:0007669"/>
    <property type="project" value="TreeGrafter"/>
</dbReference>
<dbReference type="GO" id="GO:0006749">
    <property type="term" value="P:glutathione metabolic process"/>
    <property type="evidence" value="ECO:0007669"/>
    <property type="project" value="InterPro"/>
</dbReference>
<dbReference type="Gene3D" id="3.60.15.10">
    <property type="entry name" value="Ribonuclease Z/Hydroxyacylglutathione hydrolase-like"/>
    <property type="match status" value="1"/>
</dbReference>